<dbReference type="InterPro" id="IPR011142">
    <property type="entry name" value="Spider_toxin_CSTX_Knottin_CS"/>
</dbReference>
<sequence>MGLSTLDDEDMALAELLDDEDMALEEDLDDEDMDLSELDTDTAVENPLNDEQSRSGDCIPQYHDCTKNRHGCCRGATFKYKCKCFYKEGKNGKPTNKEMCTCQQTNEVEVDSLRELFEGLESLETGLEIIEDKFRSEETCVPRHQDCTKQRHNCCMGKMFKDKCKCFYIARNDTAASEEELCTCQQSWYYLRPKKPLKKKKNSSKNEVEVDSLRELFEGLESLETGLEIIEGKFRSEETCVPRHQDCTKQRHNCCMGKMFKDKCKCFYIARNDTAASEEELCTCQQSWYYHMTEEAIEKTKKFFKRIFG</sequence>
<dbReference type="OrthoDB" id="6430252at2759"/>
<evidence type="ECO:0000313" key="4">
    <source>
        <dbReference type="EMBL" id="GFY49215.1"/>
    </source>
</evidence>
<dbReference type="Proteomes" id="UP000886998">
    <property type="component" value="Unassembled WGS sequence"/>
</dbReference>
<gene>
    <name evidence="4" type="ORF">TNIN_272471</name>
</gene>
<organism evidence="4 5">
    <name type="scientific">Trichonephila inaurata madagascariensis</name>
    <dbReference type="NCBI Taxonomy" id="2747483"/>
    <lineage>
        <taxon>Eukaryota</taxon>
        <taxon>Metazoa</taxon>
        <taxon>Ecdysozoa</taxon>
        <taxon>Arthropoda</taxon>
        <taxon>Chelicerata</taxon>
        <taxon>Arachnida</taxon>
        <taxon>Araneae</taxon>
        <taxon>Araneomorphae</taxon>
        <taxon>Entelegynae</taxon>
        <taxon>Araneoidea</taxon>
        <taxon>Nephilidae</taxon>
        <taxon>Trichonephila</taxon>
        <taxon>Trichonephila inaurata</taxon>
    </lineage>
</organism>
<comment type="caution">
    <text evidence="4">The sequence shown here is derived from an EMBL/GenBank/DDBJ whole genome shotgun (WGS) entry which is preliminary data.</text>
</comment>
<dbReference type="GO" id="GO:0090729">
    <property type="term" value="F:toxin activity"/>
    <property type="evidence" value="ECO:0007669"/>
    <property type="project" value="InterPro"/>
</dbReference>
<keyword evidence="5" id="KW-1185">Reference proteome</keyword>
<keyword evidence="3" id="KW-1015">Disulfide bond</keyword>
<dbReference type="EMBL" id="BMAV01006880">
    <property type="protein sequence ID" value="GFY49215.1"/>
    <property type="molecule type" value="Genomic_DNA"/>
</dbReference>
<dbReference type="PROSITE" id="PS60029">
    <property type="entry name" value="SPIDER_CSTX"/>
    <property type="match status" value="3"/>
</dbReference>
<dbReference type="Pfam" id="PF10530">
    <property type="entry name" value="Toxin_35"/>
    <property type="match status" value="3"/>
</dbReference>
<proteinExistence type="predicted"/>
<comment type="subcellular location">
    <subcellularLocation>
        <location evidence="1">Secreted</location>
    </subcellularLocation>
</comment>
<accession>A0A8X7BZ37</accession>
<evidence type="ECO:0000313" key="5">
    <source>
        <dbReference type="Proteomes" id="UP000886998"/>
    </source>
</evidence>
<evidence type="ECO:0000256" key="3">
    <source>
        <dbReference type="ARBA" id="ARBA00023157"/>
    </source>
</evidence>
<dbReference type="GO" id="GO:0005576">
    <property type="term" value="C:extracellular region"/>
    <property type="evidence" value="ECO:0007669"/>
    <property type="project" value="UniProtKB-SubCell"/>
</dbReference>
<name>A0A8X7BZ37_9ARAC</name>
<dbReference type="InterPro" id="IPR019553">
    <property type="entry name" value="Spider_toxin_CSTX_knottin"/>
</dbReference>
<evidence type="ECO:0000256" key="2">
    <source>
        <dbReference type="ARBA" id="ARBA00022525"/>
    </source>
</evidence>
<keyword evidence="2" id="KW-0964">Secreted</keyword>
<dbReference type="AlphaFoldDB" id="A0A8X7BZ37"/>
<protein>
    <submittedName>
        <fullName evidence="4">U15-Nephitoxin-Nsp1a_2</fullName>
    </submittedName>
</protein>
<reference evidence="4" key="1">
    <citation type="submission" date="2020-08" db="EMBL/GenBank/DDBJ databases">
        <title>Multicomponent nature underlies the extraordinary mechanical properties of spider dragline silk.</title>
        <authorList>
            <person name="Kono N."/>
            <person name="Nakamura H."/>
            <person name="Mori M."/>
            <person name="Yoshida Y."/>
            <person name="Ohtoshi R."/>
            <person name="Malay A.D."/>
            <person name="Moran D.A.P."/>
            <person name="Tomita M."/>
            <person name="Numata K."/>
            <person name="Arakawa K."/>
        </authorList>
    </citation>
    <scope>NUCLEOTIDE SEQUENCE</scope>
</reference>
<evidence type="ECO:0000256" key="1">
    <source>
        <dbReference type="ARBA" id="ARBA00004613"/>
    </source>
</evidence>